<dbReference type="OMA" id="QSYFMPE"/>
<sequence>MTSSSGEALPVKGAEEFRRSLSIQLALVALMDKTGYDILQENGQRKYGGPPPNWEGPAPYIDCEVFVGNIPRDLYEDELVPLFETAGTIYELRLMMEFTGDNRGYAFVMYTKREEALIAIQMLNKYEVRPGKFLGVCATLNNCRLFLGCIPKDKSKEEIMEEIKKVTDGLRDVTVCSSSSDAGKHRGFAFLEYETHKAAALARKELIASKHLWGHTHWVNWAKPDKHGKRANAQHVTVAHVRNLSPSTTEETLQRECDRFKAGAVMRVKKLTTHAFLHFGLHKDAVAVTSNMNGTTIDGSVVEVSLVKPPAEEAGRRSRPKSCQGSKTGRGAKEMIVPPLSFCLHSGKPDKGVFPLFPGTPLYRTSLLLLRPDQIRSAVSLLDLYCCVHNWPPPQYNLFSLLSQNGTLLLVYKTDLTLLDDAKELAAQNTNVLLSLILVHCIWMRMWRHCKLLTINSTLCVSYVI</sequence>
<evidence type="ECO:0000256" key="3">
    <source>
        <dbReference type="ARBA" id="ARBA00022737"/>
    </source>
</evidence>
<keyword evidence="3" id="KW-0677">Repeat</keyword>
<dbReference type="GO" id="GO:0005737">
    <property type="term" value="C:cytoplasm"/>
    <property type="evidence" value="ECO:0007669"/>
    <property type="project" value="UniProtKB-SubCell"/>
</dbReference>
<comment type="subcellular location">
    <subcellularLocation>
        <location evidence="1">Cytoplasm</location>
    </subcellularLocation>
</comment>
<evidence type="ECO:0000256" key="4">
    <source>
        <dbReference type="ARBA" id="ARBA00022884"/>
    </source>
</evidence>
<dbReference type="Gene3D" id="3.30.70.330">
    <property type="match status" value="3"/>
</dbReference>
<feature type="domain" description="RRM" evidence="7">
    <location>
        <begin position="143"/>
        <end position="224"/>
    </location>
</feature>
<dbReference type="FunFam" id="3.30.70.330:FF:000022">
    <property type="entry name" value="APOBEC1 complementation factor isoform X1"/>
    <property type="match status" value="1"/>
</dbReference>
<evidence type="ECO:0000256" key="5">
    <source>
        <dbReference type="PROSITE-ProRule" id="PRU00176"/>
    </source>
</evidence>
<feature type="domain" description="RRM" evidence="7">
    <location>
        <begin position="237"/>
        <end position="309"/>
    </location>
</feature>
<dbReference type="InterPro" id="IPR012677">
    <property type="entry name" value="Nucleotide-bd_a/b_plait_sf"/>
</dbReference>
<dbReference type="PROSITE" id="PS50102">
    <property type="entry name" value="RRM"/>
    <property type="match status" value="3"/>
</dbReference>
<accession>A0A3Q2YY00</accession>
<dbReference type="CDD" id="cd12250">
    <property type="entry name" value="RRM2_hnRNPR_like"/>
    <property type="match status" value="1"/>
</dbReference>
<dbReference type="GO" id="GO:0003723">
    <property type="term" value="F:RNA binding"/>
    <property type="evidence" value="ECO:0007669"/>
    <property type="project" value="UniProtKB-UniRule"/>
</dbReference>
<dbReference type="InterPro" id="IPR000504">
    <property type="entry name" value="RRM_dom"/>
</dbReference>
<dbReference type="Ensembl" id="ENSHCOT00000016756.1">
    <property type="protein sequence ID" value="ENSHCOP00000023995.1"/>
    <property type="gene ID" value="ENSHCOG00000012998.1"/>
</dbReference>
<dbReference type="SMART" id="SM00360">
    <property type="entry name" value="RRM"/>
    <property type="match status" value="3"/>
</dbReference>
<dbReference type="NCBIfam" id="TIGR01648">
    <property type="entry name" value="hnRNP-R-Q"/>
    <property type="match status" value="1"/>
</dbReference>
<dbReference type="GeneTree" id="ENSGT00940000155927"/>
<dbReference type="PANTHER" id="PTHR21245">
    <property type="entry name" value="HETEROGENEOUS NUCLEAR RIBONUCLEOPROTEIN"/>
    <property type="match status" value="1"/>
</dbReference>
<keyword evidence="9" id="KW-1185">Reference proteome</keyword>
<dbReference type="SUPFAM" id="SSF54928">
    <property type="entry name" value="RNA-binding domain, RBD"/>
    <property type="match status" value="2"/>
</dbReference>
<evidence type="ECO:0000256" key="1">
    <source>
        <dbReference type="ARBA" id="ARBA00004496"/>
    </source>
</evidence>
<keyword evidence="4 5" id="KW-0694">RNA-binding</keyword>
<dbReference type="InterPro" id="IPR006535">
    <property type="entry name" value="HnRNP_R/Q_splicing_fac"/>
</dbReference>
<dbReference type="Proteomes" id="UP000264820">
    <property type="component" value="Unplaced"/>
</dbReference>
<proteinExistence type="predicted"/>
<dbReference type="InterPro" id="IPR035979">
    <property type="entry name" value="RBD_domain_sf"/>
</dbReference>
<feature type="domain" description="RRM" evidence="7">
    <location>
        <begin position="63"/>
        <end position="141"/>
    </location>
</feature>
<keyword evidence="2" id="KW-0963">Cytoplasm</keyword>
<evidence type="ECO:0000256" key="2">
    <source>
        <dbReference type="ARBA" id="ARBA00022490"/>
    </source>
</evidence>
<protein>
    <submittedName>
        <fullName evidence="8">RNA binding motif protein 46</fullName>
    </submittedName>
</protein>
<evidence type="ECO:0000259" key="7">
    <source>
        <dbReference type="PROSITE" id="PS50102"/>
    </source>
</evidence>
<dbReference type="STRING" id="109280.ENSHCOP00000023995"/>
<evidence type="ECO:0000313" key="9">
    <source>
        <dbReference type="Proteomes" id="UP000264820"/>
    </source>
</evidence>
<dbReference type="Pfam" id="PF00076">
    <property type="entry name" value="RRM_1"/>
    <property type="match status" value="2"/>
</dbReference>
<reference evidence="8" key="1">
    <citation type="submission" date="2025-08" db="UniProtKB">
        <authorList>
            <consortium name="Ensembl"/>
        </authorList>
    </citation>
    <scope>IDENTIFICATION</scope>
</reference>
<feature type="region of interest" description="Disordered" evidence="6">
    <location>
        <begin position="309"/>
        <end position="330"/>
    </location>
</feature>
<name>A0A3Q2YY00_HIPCM</name>
<evidence type="ECO:0000256" key="6">
    <source>
        <dbReference type="SAM" id="MobiDB-lite"/>
    </source>
</evidence>
<dbReference type="AlphaFoldDB" id="A0A3Q2YY00"/>
<evidence type="ECO:0000313" key="8">
    <source>
        <dbReference type="Ensembl" id="ENSHCOP00000023995.1"/>
    </source>
</evidence>
<reference evidence="8" key="2">
    <citation type="submission" date="2025-09" db="UniProtKB">
        <authorList>
            <consortium name="Ensembl"/>
        </authorList>
    </citation>
    <scope>IDENTIFICATION</scope>
</reference>
<organism evidence="8 9">
    <name type="scientific">Hippocampus comes</name>
    <name type="common">Tiger tail seahorse</name>
    <dbReference type="NCBI Taxonomy" id="109280"/>
    <lineage>
        <taxon>Eukaryota</taxon>
        <taxon>Metazoa</taxon>
        <taxon>Chordata</taxon>
        <taxon>Craniata</taxon>
        <taxon>Vertebrata</taxon>
        <taxon>Euteleostomi</taxon>
        <taxon>Actinopterygii</taxon>
        <taxon>Neopterygii</taxon>
        <taxon>Teleostei</taxon>
        <taxon>Neoteleostei</taxon>
        <taxon>Acanthomorphata</taxon>
        <taxon>Syngnathiaria</taxon>
        <taxon>Syngnathiformes</taxon>
        <taxon>Syngnathoidei</taxon>
        <taxon>Syngnathidae</taxon>
        <taxon>Hippocampus</taxon>
    </lineage>
</organism>
<dbReference type="FunFam" id="3.30.70.330:FF:000026">
    <property type="entry name" value="APOBEC1 complementation factor isoform X1"/>
    <property type="match status" value="1"/>
</dbReference>